<evidence type="ECO:0000256" key="4">
    <source>
        <dbReference type="ARBA" id="ARBA00022840"/>
    </source>
</evidence>
<keyword evidence="4 6" id="KW-0067">ATP-binding</keyword>
<dbReference type="AlphaFoldDB" id="A0AAU8DVY3"/>
<dbReference type="GO" id="GO:0016020">
    <property type="term" value="C:membrane"/>
    <property type="evidence" value="ECO:0007669"/>
    <property type="project" value="InterPro"/>
</dbReference>
<accession>A0AAU8DVY3</accession>
<dbReference type="CDD" id="cd03220">
    <property type="entry name" value="ABC_KpsT_Wzt"/>
    <property type="match status" value="1"/>
</dbReference>
<protein>
    <submittedName>
        <fullName evidence="6">ABC transporter ATP-binding protein</fullName>
    </submittedName>
</protein>
<dbReference type="PANTHER" id="PTHR46743">
    <property type="entry name" value="TEICHOIC ACIDS EXPORT ATP-BINDING PROTEIN TAGH"/>
    <property type="match status" value="1"/>
</dbReference>
<dbReference type="InterPro" id="IPR015860">
    <property type="entry name" value="ABC_transpr_TagH-like"/>
</dbReference>
<dbReference type="Gene3D" id="3.40.50.300">
    <property type="entry name" value="P-loop containing nucleotide triphosphate hydrolases"/>
    <property type="match status" value="1"/>
</dbReference>
<dbReference type="GO" id="GO:0140359">
    <property type="term" value="F:ABC-type transporter activity"/>
    <property type="evidence" value="ECO:0007669"/>
    <property type="project" value="InterPro"/>
</dbReference>
<dbReference type="InterPro" id="IPR017871">
    <property type="entry name" value="ABC_transporter-like_CS"/>
</dbReference>
<name>A0AAU8DVY3_9PSED</name>
<evidence type="ECO:0000259" key="5">
    <source>
        <dbReference type="PROSITE" id="PS50893"/>
    </source>
</evidence>
<dbReference type="InterPro" id="IPR003439">
    <property type="entry name" value="ABC_transporter-like_ATP-bd"/>
</dbReference>
<dbReference type="InterPro" id="IPR003593">
    <property type="entry name" value="AAA+_ATPase"/>
</dbReference>
<dbReference type="CDD" id="cd10147">
    <property type="entry name" value="Wzt_C-like"/>
    <property type="match status" value="1"/>
</dbReference>
<dbReference type="PROSITE" id="PS50893">
    <property type="entry name" value="ABC_TRANSPORTER_2"/>
    <property type="match status" value="1"/>
</dbReference>
<organism evidence="6">
    <name type="scientific">Pseudomonas sp. MYb327</name>
    <dbReference type="NCBI Taxonomy" id="2745230"/>
    <lineage>
        <taxon>Bacteria</taxon>
        <taxon>Pseudomonadati</taxon>
        <taxon>Pseudomonadota</taxon>
        <taxon>Gammaproteobacteria</taxon>
        <taxon>Pseudomonadales</taxon>
        <taxon>Pseudomonadaceae</taxon>
        <taxon>Pseudomonas</taxon>
    </lineage>
</organism>
<gene>
    <name evidence="6" type="ORF">ABVN21_15815</name>
</gene>
<comment type="similarity">
    <text evidence="1">Belongs to the ABC transporter superfamily.</text>
</comment>
<keyword evidence="2" id="KW-0813">Transport</keyword>
<feature type="domain" description="ABC transporter" evidence="5">
    <location>
        <begin position="33"/>
        <end position="257"/>
    </location>
</feature>
<dbReference type="EMBL" id="CP159258">
    <property type="protein sequence ID" value="XCG72230.1"/>
    <property type="molecule type" value="Genomic_DNA"/>
</dbReference>
<dbReference type="GO" id="GO:0016887">
    <property type="term" value="F:ATP hydrolysis activity"/>
    <property type="evidence" value="ECO:0007669"/>
    <property type="project" value="InterPro"/>
</dbReference>
<dbReference type="PROSITE" id="PS00211">
    <property type="entry name" value="ABC_TRANSPORTER_1"/>
    <property type="match status" value="1"/>
</dbReference>
<dbReference type="InterPro" id="IPR027417">
    <property type="entry name" value="P-loop_NTPase"/>
</dbReference>
<evidence type="ECO:0000313" key="6">
    <source>
        <dbReference type="EMBL" id="XCG72230.1"/>
    </source>
</evidence>
<dbReference type="Pfam" id="PF00005">
    <property type="entry name" value="ABC_tran"/>
    <property type="match status" value="1"/>
</dbReference>
<dbReference type="InterPro" id="IPR029439">
    <property type="entry name" value="Wzt_C"/>
</dbReference>
<dbReference type="InterPro" id="IPR050683">
    <property type="entry name" value="Bact_Polysacc_Export_ATP-bd"/>
</dbReference>
<dbReference type="Gene3D" id="2.70.50.60">
    <property type="entry name" value="abc- transporter (atp binding component) like domain"/>
    <property type="match status" value="1"/>
</dbReference>
<keyword evidence="3" id="KW-0547">Nucleotide-binding</keyword>
<evidence type="ECO:0000256" key="3">
    <source>
        <dbReference type="ARBA" id="ARBA00022741"/>
    </source>
</evidence>
<evidence type="ECO:0000256" key="1">
    <source>
        <dbReference type="ARBA" id="ARBA00005417"/>
    </source>
</evidence>
<dbReference type="GO" id="GO:0005524">
    <property type="term" value="F:ATP binding"/>
    <property type="evidence" value="ECO:0007669"/>
    <property type="project" value="UniProtKB-KW"/>
</dbReference>
<dbReference type="RefSeq" id="WP_339552714.1">
    <property type="nucleotide sequence ID" value="NZ_CP159258.1"/>
</dbReference>
<dbReference type="PANTHER" id="PTHR46743:SF2">
    <property type="entry name" value="TEICHOIC ACIDS EXPORT ATP-BINDING PROTEIN TAGH"/>
    <property type="match status" value="1"/>
</dbReference>
<proteinExistence type="inferred from homology"/>
<dbReference type="SUPFAM" id="SSF52540">
    <property type="entry name" value="P-loop containing nucleoside triphosphate hydrolases"/>
    <property type="match status" value="1"/>
</dbReference>
<evidence type="ECO:0000256" key="2">
    <source>
        <dbReference type="ARBA" id="ARBA00022448"/>
    </source>
</evidence>
<dbReference type="SMART" id="SM00382">
    <property type="entry name" value="AAA"/>
    <property type="match status" value="1"/>
</dbReference>
<dbReference type="Pfam" id="PF14524">
    <property type="entry name" value="Wzt_C"/>
    <property type="match status" value="1"/>
</dbReference>
<sequence length="447" mass="49835">MSFDELAIRVENVSKQFEIFEHPRDQLKQFVYPRLQRMLKRQPRQYFKEFWALKDVSLLVRKGESCGIVGLNGSGKSTLLQIITGTLSPTEGTVTVQGRVAALLELGSGFNPEFSGRENIYMLGALLGFDRKQVELRLADIQAFADIGEHFDQPLSTYSSGMQMRVAFAVNTSFEPDILIIDEALAVGDSYFQQKCFHRLEQFKARGGTLLFVSHDANTVKQICDKALLISHGRSLSFGKPRDVIDLYQGLISKKSDMGTSEVIIDQSNTSDASIVGEMNPEQLWQKATTISSNGDAVLLDFKLLTSKNQSTTVIESEDELVVQYVVALKKDFDRPAFGLIIRDKVGRSIFETTTYGLRMDESPIACGKQVVVRFHITFNLKAGQYSFSVGVANRGYAKSEFEEYSLLMHDVEQINVMESQTAAAFGGIFNMHPIASVAILEDKSHA</sequence>
<reference evidence="6" key="1">
    <citation type="submission" date="2024-06" db="EMBL/GenBank/DDBJ databases">
        <title>The Caenorhabditis elegans bacterial microbiome influences microsporidia infection through nutrient limitation and inhibiting parasite invasion.</title>
        <authorList>
            <person name="Tamim El Jarkass H."/>
            <person name="Castelblanco S."/>
            <person name="Kaur M."/>
            <person name="Wan Y.C."/>
            <person name="Ellis A.E."/>
            <person name="Sheldon R.D."/>
            <person name="Lien E.C."/>
            <person name="Burton N.O."/>
            <person name="Wright G.D."/>
            <person name="Reinke A.W."/>
        </authorList>
    </citation>
    <scope>NUCLEOTIDE SEQUENCE</scope>
    <source>
        <strain evidence="6">MYb327</strain>
    </source>
</reference>